<comment type="caution">
    <text evidence="3">The sequence shown here is derived from an EMBL/GenBank/DDBJ whole genome shotgun (WGS) entry which is preliminary data.</text>
</comment>
<protein>
    <submittedName>
        <fullName evidence="3">J domain-containing protein</fullName>
    </submittedName>
</protein>
<proteinExistence type="predicted"/>
<name>A0ABR8A0W8_9CYAN</name>
<feature type="region of interest" description="Disordered" evidence="2">
    <location>
        <begin position="125"/>
        <end position="146"/>
    </location>
</feature>
<sequence>MARKSKISANNINNDLGLSDLRVRLNFLEKENSKLIKQIESSRTKLNNLNDSIKEVGIQLAQRIAPFRQKMLELDEQIHAVFQEILTGRKLGKKSRKDIEAVYHHLQFDGVISPKHLSMDLDLSEEDYDDDDEPNWDSYKGHSHQQIVEDIPKPDRDELKKIRQLFLRLADSFHPDKVTDEAEKEYCTEIMKEINLAYQNGDLARLLAIEKQQELGLIIDRDSSDDLTRHCAKVEAENTYLKEQLETLKRQLKLTKKTQQGEMTAVFKKMTKYGGDPIGEALREVESQIATIEQMHQFVVDFRDRRITIKDFLRGPEFLRQQQMSEEELMLEFLSQFQ</sequence>
<dbReference type="InterPro" id="IPR036869">
    <property type="entry name" value="J_dom_sf"/>
</dbReference>
<feature type="coiled-coil region" evidence="1">
    <location>
        <begin position="18"/>
        <end position="52"/>
    </location>
</feature>
<keyword evidence="1" id="KW-0175">Coiled coil</keyword>
<dbReference type="Proteomes" id="UP000642094">
    <property type="component" value="Unassembled WGS sequence"/>
</dbReference>
<dbReference type="RefSeq" id="WP_190404684.1">
    <property type="nucleotide sequence ID" value="NZ_JACJQB010000057.1"/>
</dbReference>
<keyword evidence="4" id="KW-1185">Reference proteome</keyword>
<organism evidence="3 4">
    <name type="scientific">Pseudanabaena mucicola FACHB-723</name>
    <dbReference type="NCBI Taxonomy" id="2692860"/>
    <lineage>
        <taxon>Bacteria</taxon>
        <taxon>Bacillati</taxon>
        <taxon>Cyanobacteriota</taxon>
        <taxon>Cyanophyceae</taxon>
        <taxon>Pseudanabaenales</taxon>
        <taxon>Pseudanabaenaceae</taxon>
        <taxon>Pseudanabaena</taxon>
    </lineage>
</organism>
<feature type="coiled-coil region" evidence="1">
    <location>
        <begin position="231"/>
        <end position="262"/>
    </location>
</feature>
<accession>A0ABR8A0W8</accession>
<dbReference type="EMBL" id="JACJQB010000057">
    <property type="protein sequence ID" value="MBD2189872.1"/>
    <property type="molecule type" value="Genomic_DNA"/>
</dbReference>
<evidence type="ECO:0000256" key="1">
    <source>
        <dbReference type="SAM" id="Coils"/>
    </source>
</evidence>
<dbReference type="SUPFAM" id="SSF46565">
    <property type="entry name" value="Chaperone J-domain"/>
    <property type="match status" value="1"/>
</dbReference>
<gene>
    <name evidence="3" type="ORF">H6F41_17205</name>
</gene>
<evidence type="ECO:0000313" key="4">
    <source>
        <dbReference type="Proteomes" id="UP000642094"/>
    </source>
</evidence>
<evidence type="ECO:0000256" key="2">
    <source>
        <dbReference type="SAM" id="MobiDB-lite"/>
    </source>
</evidence>
<feature type="compositionally biased region" description="Acidic residues" evidence="2">
    <location>
        <begin position="125"/>
        <end position="135"/>
    </location>
</feature>
<evidence type="ECO:0000313" key="3">
    <source>
        <dbReference type="EMBL" id="MBD2189872.1"/>
    </source>
</evidence>
<dbReference type="Gene3D" id="1.10.287.110">
    <property type="entry name" value="DnaJ domain"/>
    <property type="match status" value="1"/>
</dbReference>
<reference evidence="3 4" key="1">
    <citation type="journal article" date="2020" name="ISME J.">
        <title>Comparative genomics reveals insights into cyanobacterial evolution and habitat adaptation.</title>
        <authorList>
            <person name="Chen M.Y."/>
            <person name="Teng W.K."/>
            <person name="Zhao L."/>
            <person name="Hu C.X."/>
            <person name="Zhou Y.K."/>
            <person name="Han B.P."/>
            <person name="Song L.R."/>
            <person name="Shu W.S."/>
        </authorList>
    </citation>
    <scope>NUCLEOTIDE SEQUENCE [LARGE SCALE GENOMIC DNA]</scope>
    <source>
        <strain evidence="3 4">FACHB-723</strain>
    </source>
</reference>